<dbReference type="AlphaFoldDB" id="Q01TX2"/>
<dbReference type="InParanoid" id="Q01TX2"/>
<dbReference type="PANTHER" id="PTHR36848:SF2">
    <property type="entry name" value="SECRETED PROTEIN"/>
    <property type="match status" value="1"/>
</dbReference>
<dbReference type="Gene3D" id="2.60.120.260">
    <property type="entry name" value="Galactose-binding domain-like"/>
    <property type="match status" value="1"/>
</dbReference>
<dbReference type="OrthoDB" id="9761519at2"/>
<dbReference type="CAZy" id="GH106">
    <property type="family name" value="Glycoside Hydrolase Family 106"/>
</dbReference>
<dbReference type="SUPFAM" id="SSF49785">
    <property type="entry name" value="Galactose-binding domain-like"/>
    <property type="match status" value="1"/>
</dbReference>
<dbReference type="eggNOG" id="COG3250">
    <property type="taxonomic scope" value="Bacteria"/>
</dbReference>
<dbReference type="HOGENOM" id="CLU_003772_1_0_0"/>
<dbReference type="EMBL" id="CP000473">
    <property type="protein sequence ID" value="ABJ86898.1"/>
    <property type="molecule type" value="Genomic_DNA"/>
</dbReference>
<keyword evidence="2" id="KW-0378">Hydrolase</keyword>
<dbReference type="CDD" id="cd03143">
    <property type="entry name" value="A4_beta-galactosidase_middle_domain"/>
    <property type="match status" value="1"/>
</dbReference>
<dbReference type="Pfam" id="PF17132">
    <property type="entry name" value="Glyco_hydro_106"/>
    <property type="match status" value="2"/>
</dbReference>
<proteinExistence type="predicted"/>
<evidence type="ECO:0000313" key="2">
    <source>
        <dbReference type="EMBL" id="ABJ86898.1"/>
    </source>
</evidence>
<feature type="signal peptide" evidence="1">
    <location>
        <begin position="1"/>
        <end position="24"/>
    </location>
</feature>
<name>Q01TX2_SOLUE</name>
<dbReference type="GO" id="GO:0016787">
    <property type="term" value="F:hydrolase activity"/>
    <property type="evidence" value="ECO:0007669"/>
    <property type="project" value="UniProtKB-KW"/>
</dbReference>
<protein>
    <submittedName>
        <fullName evidence="2">Glycoside hydrolase family 2, sugar binding</fullName>
    </submittedName>
</protein>
<keyword evidence="1" id="KW-0732">Signal</keyword>
<dbReference type="PANTHER" id="PTHR36848">
    <property type="entry name" value="DNA-BINDING PROTEIN (PUTATIVE SECRETED PROTEIN)-RELATED"/>
    <property type="match status" value="1"/>
</dbReference>
<dbReference type="STRING" id="234267.Acid_5957"/>
<accession>Q01TX2</accession>
<dbReference type="InterPro" id="IPR008979">
    <property type="entry name" value="Galactose-bd-like_sf"/>
</dbReference>
<sequence length="872" mass="95308" precursor="true">MVEMSVPVLRSSAFIALLAGLALGADPANITELQRGFQHPPDEARIMVRWWWFGPAVTKPELEREMRLMKQGGIGGFEVQPTYALELDNAEKGIKNLPYMSPEFLEALRFTGEKAKELGLRMDLTLGSGWPFGGPHIPVELASPRLRVARAAVTAGAAAINVPELQPSEKLIAAFLGNQELEAAGSQSFRLPPSAAGQVTFFISSHTRQTVKRPAVGAEGWVLNHYDRAAIEQHFKSVGEPMLNALAKTPPAAIFSDSLEVYNSDWTGDFLAQFAKRRGYDLKPYLPALAGDIGEKTGAIRNDWGQTLSELAEENYLKPLTAWAHQHNTKFRSQTYGIPPVTLSSYSLVDLPEGEGTQWRHFSSTRWATSASHLYNRPVTSSETWTWLHSPVFRATPLDMKAEADLHFLQGVNQLVAHGWPYSPPSVGEPGWRFYAAAVFNEHNPWWIVMPDIATYMQRVSWMLRQGKPVNDVAVYLPTHDAFAGFTLGRDSVNQAMEGILGPKLVPTILDAGYGFDFIDDGAIAAGGVPHKILIVPGAERIPLATYQKIEEYRRDGGKVFFTKRLPSLAPGLREEGDTAKIRELSAKHVVTGDDGLAGALHDALPADFTAPPEIGVVHRKLAYADVYFLANTSNHAVKGAAKFRASGMPAAWWDPVTGKSSKADLNLELAPYESRVLVFSRAGGAVMGQAMSLPEVDISSDWTITFPGEQPVKMATLRPWTDEENRKFYSGTATYERKVTATPAMAAAHVFLNFGEGTVADPASERRAPSGMRAWLESPVREAAQVFVNGKPAGAVWKAPYEVDVTGLLQAGENSIRVVVANLALNVLAKGPLPDYKELTAKYGEKFQAQDMQSVRALPGGMMGPVKLVSK</sequence>
<reference evidence="2" key="1">
    <citation type="submission" date="2006-10" db="EMBL/GenBank/DDBJ databases">
        <title>Complete sequence of Solibacter usitatus Ellin6076.</title>
        <authorList>
            <consortium name="US DOE Joint Genome Institute"/>
            <person name="Copeland A."/>
            <person name="Lucas S."/>
            <person name="Lapidus A."/>
            <person name="Barry K."/>
            <person name="Detter J.C."/>
            <person name="Glavina del Rio T."/>
            <person name="Hammon N."/>
            <person name="Israni S."/>
            <person name="Dalin E."/>
            <person name="Tice H."/>
            <person name="Pitluck S."/>
            <person name="Thompson L.S."/>
            <person name="Brettin T."/>
            <person name="Bruce D."/>
            <person name="Han C."/>
            <person name="Tapia R."/>
            <person name="Gilna P."/>
            <person name="Schmutz J."/>
            <person name="Larimer F."/>
            <person name="Land M."/>
            <person name="Hauser L."/>
            <person name="Kyrpides N."/>
            <person name="Mikhailova N."/>
            <person name="Janssen P.H."/>
            <person name="Kuske C.R."/>
            <person name="Richardson P."/>
        </authorList>
    </citation>
    <scope>NUCLEOTIDE SEQUENCE</scope>
    <source>
        <strain evidence="2">Ellin6076</strain>
    </source>
</reference>
<feature type="chain" id="PRO_5004162609" evidence="1">
    <location>
        <begin position="25"/>
        <end position="872"/>
    </location>
</feature>
<evidence type="ECO:0000256" key="1">
    <source>
        <dbReference type="SAM" id="SignalP"/>
    </source>
</evidence>
<dbReference type="InterPro" id="IPR053161">
    <property type="entry name" value="Ulvan_degrading_GH"/>
</dbReference>
<organism evidence="2">
    <name type="scientific">Solibacter usitatus (strain Ellin6076)</name>
    <dbReference type="NCBI Taxonomy" id="234267"/>
    <lineage>
        <taxon>Bacteria</taxon>
        <taxon>Pseudomonadati</taxon>
        <taxon>Acidobacteriota</taxon>
        <taxon>Terriglobia</taxon>
        <taxon>Bryobacterales</taxon>
        <taxon>Solibacteraceae</taxon>
        <taxon>Candidatus Solibacter</taxon>
    </lineage>
</organism>
<dbReference type="KEGG" id="sus:Acid_5957"/>
<gene>
    <name evidence="2" type="ordered locus">Acid_5957</name>
</gene>